<dbReference type="GO" id="GO:0004491">
    <property type="term" value="F:methylmalonate-semialdehyde dehydrogenase (acylating, NAD) activity"/>
    <property type="evidence" value="ECO:0007669"/>
    <property type="project" value="UniProtKB-EC"/>
</dbReference>
<evidence type="ECO:0000256" key="2">
    <source>
        <dbReference type="ARBA" id="ARBA00013048"/>
    </source>
</evidence>
<accession>A0A7S3BVP5</accession>
<feature type="domain" description="Aldehyde dehydrogenase" evidence="5">
    <location>
        <begin position="54"/>
        <end position="521"/>
    </location>
</feature>
<dbReference type="InterPro" id="IPR016160">
    <property type="entry name" value="Ald_DH_CS_CYS"/>
</dbReference>
<dbReference type="EC" id="1.2.1.27" evidence="2"/>
<reference evidence="6" key="1">
    <citation type="submission" date="2021-01" db="EMBL/GenBank/DDBJ databases">
        <authorList>
            <person name="Corre E."/>
            <person name="Pelletier E."/>
            <person name="Niang G."/>
            <person name="Scheremetjew M."/>
            <person name="Finn R."/>
            <person name="Kale V."/>
            <person name="Holt S."/>
            <person name="Cochrane G."/>
            <person name="Meng A."/>
            <person name="Brown T."/>
            <person name="Cohen L."/>
        </authorList>
    </citation>
    <scope>NUCLEOTIDE SEQUENCE</scope>
    <source>
        <strain evidence="6">RCC927</strain>
    </source>
</reference>
<sequence length="541" mass="56702">MIPRAAARAGARVAAAATSASSRGKASAAQALPSFVAATSPTATKAPLLINGEWVQSSSDKWIEVTDPATQQVVSLVPELTTAEFERAVAGAKAAFPAWRATPPSQRARIMLRLAESINDNMDELAAAVTREQGKTDADARGDVFRGLEVVEMMSGMPSLLMGELVENVSKGIDTYSIKQPLGVTAGICPFNFPAMIPLWMFPVALTSGNTMVLKPSEKDPAAAMMLADLALQAGLPKGVLQIVHGAHGCVNSLLEHPDIKSISFVGSTTAGKYIAAKGAAHGKRVQSNMGAKNHAVIMPDADVEQVANALAGAAFAAAGQRCMALSACVVVGDDARMDELSRAVAAKGAVLRLGAGCDEGTDVGPLISPEAKERAERLISEGESKGAHVLLDGRSPMVEGYPDGNFVGPTLLSGVTTDMECYKEEIFAPVLVVLRANDLDSAIELVNANPYANGVAIFTQSGAAARRFQHDIDGGMVGVNVPIPVPLPMFSFTGNKDSFQGENYFYGRSGVNFFTRTKTVTTAWKDDYMTKPSMAGVGTN</sequence>
<dbReference type="EMBL" id="HBHY01016312">
    <property type="protein sequence ID" value="CAE0145852.1"/>
    <property type="molecule type" value="Transcribed_RNA"/>
</dbReference>
<dbReference type="FunFam" id="3.40.605.10:FF:000003">
    <property type="entry name" value="Methylmalonate-semialdehyde dehydrogenase [acylating]"/>
    <property type="match status" value="1"/>
</dbReference>
<dbReference type="FunFam" id="3.40.309.10:FF:000002">
    <property type="entry name" value="Methylmalonate-semialdehyde dehydrogenase (Acylating)"/>
    <property type="match status" value="1"/>
</dbReference>
<dbReference type="AlphaFoldDB" id="A0A7S3BVP5"/>
<evidence type="ECO:0000256" key="4">
    <source>
        <dbReference type="ARBA" id="ARBA00023027"/>
    </source>
</evidence>
<keyword evidence="3" id="KW-0560">Oxidoreductase</keyword>
<comment type="similarity">
    <text evidence="1">Belongs to the aldehyde dehydrogenase family.</text>
</comment>
<keyword evidence="4" id="KW-0520">NAD</keyword>
<gene>
    <name evidence="6" type="ORF">PSIN1315_LOCUS10566</name>
</gene>
<evidence type="ECO:0000313" key="6">
    <source>
        <dbReference type="EMBL" id="CAE0145852.1"/>
    </source>
</evidence>
<dbReference type="InterPro" id="IPR015590">
    <property type="entry name" value="Aldehyde_DH_dom"/>
</dbReference>
<dbReference type="CDD" id="cd07085">
    <property type="entry name" value="ALDH_F6_MMSDH"/>
    <property type="match status" value="1"/>
</dbReference>
<dbReference type="PANTHER" id="PTHR43866">
    <property type="entry name" value="MALONATE-SEMIALDEHYDE DEHYDROGENASE"/>
    <property type="match status" value="1"/>
</dbReference>
<evidence type="ECO:0000256" key="1">
    <source>
        <dbReference type="ARBA" id="ARBA00009986"/>
    </source>
</evidence>
<dbReference type="InterPro" id="IPR016163">
    <property type="entry name" value="Ald_DH_C"/>
</dbReference>
<evidence type="ECO:0000259" key="5">
    <source>
        <dbReference type="Pfam" id="PF00171"/>
    </source>
</evidence>
<dbReference type="Pfam" id="PF00171">
    <property type="entry name" value="Aldedh"/>
    <property type="match status" value="1"/>
</dbReference>
<dbReference type="GO" id="GO:0006574">
    <property type="term" value="P:L-valine catabolic process"/>
    <property type="evidence" value="ECO:0007669"/>
    <property type="project" value="TreeGrafter"/>
</dbReference>
<dbReference type="Gene3D" id="3.40.309.10">
    <property type="entry name" value="Aldehyde Dehydrogenase, Chain A, domain 2"/>
    <property type="match status" value="1"/>
</dbReference>
<dbReference type="NCBIfam" id="TIGR01722">
    <property type="entry name" value="MMSDH"/>
    <property type="match status" value="1"/>
</dbReference>
<protein>
    <recommendedName>
        <fullName evidence="2">methylmalonate-semialdehyde dehydrogenase (CoA acylating)</fullName>
        <ecNumber evidence="2">1.2.1.27</ecNumber>
    </recommendedName>
</protein>
<dbReference type="GO" id="GO:0005739">
    <property type="term" value="C:mitochondrion"/>
    <property type="evidence" value="ECO:0007669"/>
    <property type="project" value="TreeGrafter"/>
</dbReference>
<dbReference type="InterPro" id="IPR016161">
    <property type="entry name" value="Ald_DH/histidinol_DH"/>
</dbReference>
<dbReference type="GO" id="GO:0006210">
    <property type="term" value="P:thymine catabolic process"/>
    <property type="evidence" value="ECO:0007669"/>
    <property type="project" value="TreeGrafter"/>
</dbReference>
<dbReference type="InterPro" id="IPR016162">
    <property type="entry name" value="Ald_DH_N"/>
</dbReference>
<dbReference type="Gene3D" id="3.40.605.10">
    <property type="entry name" value="Aldehyde Dehydrogenase, Chain A, domain 1"/>
    <property type="match status" value="1"/>
</dbReference>
<name>A0A7S3BVP5_9VIRI</name>
<evidence type="ECO:0000256" key="3">
    <source>
        <dbReference type="ARBA" id="ARBA00023002"/>
    </source>
</evidence>
<organism evidence="6">
    <name type="scientific">Prasinoderma singulare</name>
    <dbReference type="NCBI Taxonomy" id="676789"/>
    <lineage>
        <taxon>Eukaryota</taxon>
        <taxon>Viridiplantae</taxon>
        <taxon>Prasinodermophyta</taxon>
        <taxon>Prasinodermophyceae</taxon>
        <taxon>Prasinodermales</taxon>
        <taxon>Prasinodermaceae</taxon>
        <taxon>Prasinoderma</taxon>
    </lineage>
</organism>
<dbReference type="PANTHER" id="PTHR43866:SF3">
    <property type="entry name" value="METHYLMALONATE-SEMIALDEHYDE DEHYDROGENASE [ACYLATING], MITOCHONDRIAL"/>
    <property type="match status" value="1"/>
</dbReference>
<dbReference type="InterPro" id="IPR010061">
    <property type="entry name" value="MeMal-semiAld_DH"/>
</dbReference>
<dbReference type="SUPFAM" id="SSF53720">
    <property type="entry name" value="ALDH-like"/>
    <property type="match status" value="1"/>
</dbReference>
<dbReference type="PROSITE" id="PS00070">
    <property type="entry name" value="ALDEHYDE_DEHYDR_CYS"/>
    <property type="match status" value="1"/>
</dbReference>
<proteinExistence type="inferred from homology"/>